<evidence type="ECO:0000256" key="5">
    <source>
        <dbReference type="ARBA" id="ARBA00022833"/>
    </source>
</evidence>
<comment type="similarity">
    <text evidence="2">Belongs to the THAP1 family.</text>
</comment>
<keyword evidence="11" id="KW-0131">Cell cycle</keyword>
<organism evidence="14 15">
    <name type="scientific">Daphnia pulex</name>
    <name type="common">Water flea</name>
    <dbReference type="NCBI Taxonomy" id="6669"/>
    <lineage>
        <taxon>Eukaryota</taxon>
        <taxon>Metazoa</taxon>
        <taxon>Ecdysozoa</taxon>
        <taxon>Arthropoda</taxon>
        <taxon>Crustacea</taxon>
        <taxon>Branchiopoda</taxon>
        <taxon>Diplostraca</taxon>
        <taxon>Cladocera</taxon>
        <taxon>Anomopoda</taxon>
        <taxon>Daphniidae</taxon>
        <taxon>Daphnia</taxon>
    </lineage>
</organism>
<dbReference type="HOGENOM" id="CLU_1002066_0_0_1"/>
<name>E9HPH5_DAPPU</name>
<dbReference type="Gene3D" id="6.20.210.20">
    <property type="entry name" value="THAP domain"/>
    <property type="match status" value="1"/>
</dbReference>
<reference evidence="14 15" key="1">
    <citation type="journal article" date="2011" name="Science">
        <title>The ecoresponsive genome of Daphnia pulex.</title>
        <authorList>
            <person name="Colbourne J.K."/>
            <person name="Pfrender M.E."/>
            <person name="Gilbert D."/>
            <person name="Thomas W.K."/>
            <person name="Tucker A."/>
            <person name="Oakley T.H."/>
            <person name="Tokishita S."/>
            <person name="Aerts A."/>
            <person name="Arnold G.J."/>
            <person name="Basu M.K."/>
            <person name="Bauer D.J."/>
            <person name="Caceres C.E."/>
            <person name="Carmel L."/>
            <person name="Casola C."/>
            <person name="Choi J.H."/>
            <person name="Detter J.C."/>
            <person name="Dong Q."/>
            <person name="Dusheyko S."/>
            <person name="Eads B.D."/>
            <person name="Frohlich T."/>
            <person name="Geiler-Samerotte K.A."/>
            <person name="Gerlach D."/>
            <person name="Hatcher P."/>
            <person name="Jogdeo S."/>
            <person name="Krijgsveld J."/>
            <person name="Kriventseva E.V."/>
            <person name="Kultz D."/>
            <person name="Laforsch C."/>
            <person name="Lindquist E."/>
            <person name="Lopez J."/>
            <person name="Manak J.R."/>
            <person name="Muller J."/>
            <person name="Pangilinan J."/>
            <person name="Patwardhan R.P."/>
            <person name="Pitluck S."/>
            <person name="Pritham E.J."/>
            <person name="Rechtsteiner A."/>
            <person name="Rho M."/>
            <person name="Rogozin I.B."/>
            <person name="Sakarya O."/>
            <person name="Salamov A."/>
            <person name="Schaack S."/>
            <person name="Shapiro H."/>
            <person name="Shiga Y."/>
            <person name="Skalitzky C."/>
            <person name="Smith Z."/>
            <person name="Souvorov A."/>
            <person name="Sung W."/>
            <person name="Tang Z."/>
            <person name="Tsuchiya D."/>
            <person name="Tu H."/>
            <person name="Vos H."/>
            <person name="Wang M."/>
            <person name="Wolf Y.I."/>
            <person name="Yamagata H."/>
            <person name="Yamada T."/>
            <person name="Ye Y."/>
            <person name="Shaw J.R."/>
            <person name="Andrews J."/>
            <person name="Crease T.J."/>
            <person name="Tang H."/>
            <person name="Lucas S.M."/>
            <person name="Robertson H.M."/>
            <person name="Bork P."/>
            <person name="Koonin E.V."/>
            <person name="Zdobnov E.M."/>
            <person name="Grigoriev I.V."/>
            <person name="Lynch M."/>
            <person name="Boore J.L."/>
        </authorList>
    </citation>
    <scope>NUCLEOTIDE SEQUENCE [LARGE SCALE GENOMIC DNA]</scope>
</reference>
<keyword evidence="5" id="KW-0862">Zinc</keyword>
<evidence type="ECO:0000313" key="15">
    <source>
        <dbReference type="Proteomes" id="UP000000305"/>
    </source>
</evidence>
<evidence type="ECO:0000256" key="9">
    <source>
        <dbReference type="ARBA" id="ARBA00023163"/>
    </source>
</evidence>
<keyword evidence="15" id="KW-1185">Reference proteome</keyword>
<comment type="subcellular location">
    <subcellularLocation>
        <location evidence="1">Nucleus</location>
        <location evidence="1">Nucleoplasm</location>
    </subcellularLocation>
</comment>
<keyword evidence="4 12" id="KW-0863">Zinc-finger</keyword>
<evidence type="ECO:0000256" key="12">
    <source>
        <dbReference type="PROSITE-ProRule" id="PRU00309"/>
    </source>
</evidence>
<keyword evidence="10" id="KW-0539">Nucleus</keyword>
<evidence type="ECO:0000259" key="13">
    <source>
        <dbReference type="PROSITE" id="PS50950"/>
    </source>
</evidence>
<evidence type="ECO:0000256" key="8">
    <source>
        <dbReference type="ARBA" id="ARBA00023125"/>
    </source>
</evidence>
<evidence type="ECO:0000256" key="7">
    <source>
        <dbReference type="ARBA" id="ARBA00023054"/>
    </source>
</evidence>
<dbReference type="GO" id="GO:0043565">
    <property type="term" value="F:sequence-specific DNA binding"/>
    <property type="evidence" value="ECO:0007669"/>
    <property type="project" value="InterPro"/>
</dbReference>
<keyword evidence="9" id="KW-0804">Transcription</keyword>
<keyword evidence="3" id="KW-0479">Metal-binding</keyword>
<dbReference type="AlphaFoldDB" id="E9HPH5"/>
<protein>
    <recommendedName>
        <fullName evidence="13">THAP-type domain-containing protein</fullName>
    </recommendedName>
</protein>
<sequence length="278" mass="30843">MPVKCAVPTCSSSDGRVTVSKTRVSYFSTPKDALLLTKWENNINLKDGQHLTSKSKVCELHFVESDIIKGKTVKKNGIDFFIPYAHWRLKTSAVPISGWSPTSAVDEYLLSQQASGGMTIGSLRTVEEATCRFVPFCGSSPTSAVDEHLSPQSSEAKAAVMNVPLPSAWFWVKDTVPNGWCCSKFVTFDTLTSTYAIQKRMRINFETLQVDLSVYGMECHTQDVIPKSFTNISNLSKAITKFNEMKICSGARLGHYDISQLTEVNNGILKHGTWRALR</sequence>
<dbReference type="GO" id="GO:0008270">
    <property type="term" value="F:zinc ion binding"/>
    <property type="evidence" value="ECO:0007669"/>
    <property type="project" value="UniProtKB-KW"/>
</dbReference>
<evidence type="ECO:0000256" key="2">
    <source>
        <dbReference type="ARBA" id="ARBA00006177"/>
    </source>
</evidence>
<dbReference type="SMART" id="SM00980">
    <property type="entry name" value="THAP"/>
    <property type="match status" value="1"/>
</dbReference>
<evidence type="ECO:0000256" key="1">
    <source>
        <dbReference type="ARBA" id="ARBA00004642"/>
    </source>
</evidence>
<dbReference type="PhylomeDB" id="E9HPH5"/>
<dbReference type="Proteomes" id="UP000000305">
    <property type="component" value="Unassembled WGS sequence"/>
</dbReference>
<proteinExistence type="inferred from homology"/>
<evidence type="ECO:0000256" key="4">
    <source>
        <dbReference type="ARBA" id="ARBA00022771"/>
    </source>
</evidence>
<gene>
    <name evidence="14" type="ORF">DAPPUDRAFT_116469</name>
</gene>
<keyword evidence="7" id="KW-0175">Coiled coil</keyword>
<dbReference type="PANTHER" id="PTHR46600:SF1">
    <property type="entry name" value="THAP DOMAIN-CONTAINING PROTEIN 1"/>
    <property type="match status" value="1"/>
</dbReference>
<feature type="domain" description="THAP-type" evidence="13">
    <location>
        <begin position="1"/>
        <end position="98"/>
    </location>
</feature>
<dbReference type="InterPro" id="IPR026516">
    <property type="entry name" value="THAP1/10"/>
</dbReference>
<dbReference type="Pfam" id="PF05485">
    <property type="entry name" value="THAP"/>
    <property type="match status" value="1"/>
</dbReference>
<keyword evidence="6" id="KW-0805">Transcription regulation</keyword>
<accession>E9HPH5</accession>
<evidence type="ECO:0000256" key="6">
    <source>
        <dbReference type="ARBA" id="ARBA00023015"/>
    </source>
</evidence>
<dbReference type="OrthoDB" id="6376743at2759"/>
<evidence type="ECO:0000256" key="10">
    <source>
        <dbReference type="ARBA" id="ARBA00023242"/>
    </source>
</evidence>
<dbReference type="PANTHER" id="PTHR46600">
    <property type="entry name" value="THAP DOMAIN-CONTAINING"/>
    <property type="match status" value="1"/>
</dbReference>
<evidence type="ECO:0000256" key="11">
    <source>
        <dbReference type="ARBA" id="ARBA00023306"/>
    </source>
</evidence>
<evidence type="ECO:0000256" key="3">
    <source>
        <dbReference type="ARBA" id="ARBA00022723"/>
    </source>
</evidence>
<dbReference type="SUPFAM" id="SSF57716">
    <property type="entry name" value="Glucocorticoid receptor-like (DNA-binding domain)"/>
    <property type="match status" value="1"/>
</dbReference>
<dbReference type="EMBL" id="GL732706">
    <property type="protein sequence ID" value="EFX66351.1"/>
    <property type="molecule type" value="Genomic_DNA"/>
</dbReference>
<keyword evidence="8 12" id="KW-0238">DNA-binding</keyword>
<evidence type="ECO:0000313" key="14">
    <source>
        <dbReference type="EMBL" id="EFX66351.1"/>
    </source>
</evidence>
<dbReference type="KEGG" id="dpx:DAPPUDRAFT_116469"/>
<dbReference type="InterPro" id="IPR006612">
    <property type="entry name" value="THAP_Znf"/>
</dbReference>
<dbReference type="InterPro" id="IPR038441">
    <property type="entry name" value="THAP_Znf_sf"/>
</dbReference>
<dbReference type="PROSITE" id="PS50950">
    <property type="entry name" value="ZF_THAP"/>
    <property type="match status" value="1"/>
</dbReference>
<dbReference type="GO" id="GO:0005654">
    <property type="term" value="C:nucleoplasm"/>
    <property type="evidence" value="ECO:0007669"/>
    <property type="project" value="UniProtKB-SubCell"/>
</dbReference>
<dbReference type="InParanoid" id="E9HPH5"/>